<dbReference type="InParanoid" id="A0A0G4EEE4"/>
<dbReference type="Proteomes" id="UP000041254">
    <property type="component" value="Unassembled WGS sequence"/>
</dbReference>
<keyword evidence="3" id="KW-1185">Reference proteome</keyword>
<dbReference type="AlphaFoldDB" id="A0A0G4EEE4"/>
<evidence type="ECO:0000313" key="2">
    <source>
        <dbReference type="EMBL" id="CEL93932.1"/>
    </source>
</evidence>
<sequence length="93" mass="10844">MSRWPESLVRWRQICFSLCEVRARPKRTGHKRVVEEVVGLSLCVHTEPHSWPHDKQQLSSSRRSPRSPRWTSTPCSNSRAAMSLTMRTMKRAV</sequence>
<reference evidence="2 3" key="1">
    <citation type="submission" date="2014-11" db="EMBL/GenBank/DDBJ databases">
        <authorList>
            <person name="Zhu J."/>
            <person name="Qi W."/>
            <person name="Song R."/>
        </authorList>
    </citation>
    <scope>NUCLEOTIDE SEQUENCE [LARGE SCALE GENOMIC DNA]</scope>
</reference>
<feature type="compositionally biased region" description="Polar residues" evidence="1">
    <location>
        <begin position="70"/>
        <end position="80"/>
    </location>
</feature>
<gene>
    <name evidence="2" type="ORF">Vbra_20277</name>
</gene>
<proteinExistence type="predicted"/>
<name>A0A0G4EEE4_VITBC</name>
<protein>
    <submittedName>
        <fullName evidence="2">Uncharacterized protein</fullName>
    </submittedName>
</protein>
<dbReference type="VEuPathDB" id="CryptoDB:Vbra_20277"/>
<feature type="region of interest" description="Disordered" evidence="1">
    <location>
        <begin position="48"/>
        <end position="93"/>
    </location>
</feature>
<evidence type="ECO:0000313" key="3">
    <source>
        <dbReference type="Proteomes" id="UP000041254"/>
    </source>
</evidence>
<accession>A0A0G4EEE4</accession>
<evidence type="ECO:0000256" key="1">
    <source>
        <dbReference type="SAM" id="MobiDB-lite"/>
    </source>
</evidence>
<organism evidence="2 3">
    <name type="scientific">Vitrella brassicaformis (strain CCMP3155)</name>
    <dbReference type="NCBI Taxonomy" id="1169540"/>
    <lineage>
        <taxon>Eukaryota</taxon>
        <taxon>Sar</taxon>
        <taxon>Alveolata</taxon>
        <taxon>Colpodellida</taxon>
        <taxon>Vitrellaceae</taxon>
        <taxon>Vitrella</taxon>
    </lineage>
</organism>
<dbReference type="EMBL" id="CDMY01000200">
    <property type="protein sequence ID" value="CEL93932.1"/>
    <property type="molecule type" value="Genomic_DNA"/>
</dbReference>